<dbReference type="Gene3D" id="1.20.930.20">
    <property type="entry name" value="Adaptor protein Cbl, N-terminal domain"/>
    <property type="match status" value="1"/>
</dbReference>
<proteinExistence type="predicted"/>
<dbReference type="EMBL" id="JACAZI010000004">
    <property type="protein sequence ID" value="KAF7362916.1"/>
    <property type="molecule type" value="Genomic_DNA"/>
</dbReference>
<name>A0A8H6YRA5_9AGAR</name>
<dbReference type="Proteomes" id="UP000620124">
    <property type="component" value="Unassembled WGS sequence"/>
</dbReference>
<dbReference type="InterPro" id="IPR059179">
    <property type="entry name" value="MLKL-like_MCAfunc"/>
</dbReference>
<evidence type="ECO:0000313" key="2">
    <source>
        <dbReference type="Proteomes" id="UP000620124"/>
    </source>
</evidence>
<sequence>MPPRNDVTQLRLKNIAACLDPTLTTLGLISDTLDTPFLRPISNTVSSLLTAVQNVRQNKAECIGMMEHIHKLLYSIICLHISSDTGGELSPSNLQHLGKFTDTLHKIYTFVEAQQEKSRIKQFFRQSEMAALLKGCHAGLAQALEAFKIRDVGILSDAASMKDHAQRTHQEVLELISTLSDTESFDKRSSISGVCSNSFNRWLFIARSRLHSDVFLEH</sequence>
<dbReference type="InterPro" id="IPR036537">
    <property type="entry name" value="Adaptor_Cbl_N_dom_sf"/>
</dbReference>
<comment type="caution">
    <text evidence="1">The sequence shown here is derived from an EMBL/GenBank/DDBJ whole genome shotgun (WGS) entry which is preliminary data.</text>
</comment>
<dbReference type="OrthoDB" id="3026621at2759"/>
<evidence type="ECO:0000313" key="1">
    <source>
        <dbReference type="EMBL" id="KAF7362916.1"/>
    </source>
</evidence>
<gene>
    <name evidence="1" type="ORF">MVEN_00642500</name>
</gene>
<organism evidence="1 2">
    <name type="scientific">Mycena venus</name>
    <dbReference type="NCBI Taxonomy" id="2733690"/>
    <lineage>
        <taxon>Eukaryota</taxon>
        <taxon>Fungi</taxon>
        <taxon>Dikarya</taxon>
        <taxon>Basidiomycota</taxon>
        <taxon>Agaricomycotina</taxon>
        <taxon>Agaricomycetes</taxon>
        <taxon>Agaricomycetidae</taxon>
        <taxon>Agaricales</taxon>
        <taxon>Marasmiineae</taxon>
        <taxon>Mycenaceae</taxon>
        <taxon>Mycena</taxon>
    </lineage>
</organism>
<dbReference type="CDD" id="cd21037">
    <property type="entry name" value="MLKL_NTD"/>
    <property type="match status" value="1"/>
</dbReference>
<keyword evidence="2" id="KW-1185">Reference proteome</keyword>
<dbReference type="AlphaFoldDB" id="A0A8H6YRA5"/>
<protein>
    <submittedName>
        <fullName evidence="1">Uncharacterized protein</fullName>
    </submittedName>
</protein>
<accession>A0A8H6YRA5</accession>
<dbReference type="GO" id="GO:0007166">
    <property type="term" value="P:cell surface receptor signaling pathway"/>
    <property type="evidence" value="ECO:0007669"/>
    <property type="project" value="InterPro"/>
</dbReference>
<reference evidence="1" key="1">
    <citation type="submission" date="2020-05" db="EMBL/GenBank/DDBJ databases">
        <title>Mycena genomes resolve the evolution of fungal bioluminescence.</title>
        <authorList>
            <person name="Tsai I.J."/>
        </authorList>
    </citation>
    <scope>NUCLEOTIDE SEQUENCE</scope>
    <source>
        <strain evidence="1">CCC161011</strain>
    </source>
</reference>